<protein>
    <submittedName>
        <fullName evidence="2">Uncharacterized protein</fullName>
    </submittedName>
</protein>
<evidence type="ECO:0000313" key="2">
    <source>
        <dbReference type="EMBL" id="TNV73433.1"/>
    </source>
</evidence>
<keyword evidence="1" id="KW-1133">Transmembrane helix</keyword>
<keyword evidence="3" id="KW-1185">Reference proteome</keyword>
<evidence type="ECO:0000256" key="1">
    <source>
        <dbReference type="SAM" id="Phobius"/>
    </source>
</evidence>
<comment type="caution">
    <text evidence="2">The sequence shown here is derived from an EMBL/GenBank/DDBJ whole genome shotgun (WGS) entry which is preliminary data.</text>
</comment>
<sequence>MWGMLESLRKLTSLTIISIRLPPLTTVINRSLLQFSQVDILPTDKIEEYFIEFDDEGDSPLSQSFESAGFGSRNSLRNLGSTFIYIISSFFYYSMVFTLNLFVSTRQGYFALSIKQRQSKKSVNKYDKKTILVIPYKNDHPIILHLYPFITHQSDLGKARLIFKLNSQVKALLETSWLTQLQLPSLQLSQEPLFCSRSSFSTDIKFPNLKRDLVLQQMVSNQKERIALLVNCCKQCSPYLSRYT</sequence>
<evidence type="ECO:0000313" key="3">
    <source>
        <dbReference type="Proteomes" id="UP000785679"/>
    </source>
</evidence>
<feature type="transmembrane region" description="Helical" evidence="1">
    <location>
        <begin position="83"/>
        <end position="103"/>
    </location>
</feature>
<dbReference type="EMBL" id="RRYP01018894">
    <property type="protein sequence ID" value="TNV73433.1"/>
    <property type="molecule type" value="Genomic_DNA"/>
</dbReference>
<organism evidence="2 3">
    <name type="scientific">Halteria grandinella</name>
    <dbReference type="NCBI Taxonomy" id="5974"/>
    <lineage>
        <taxon>Eukaryota</taxon>
        <taxon>Sar</taxon>
        <taxon>Alveolata</taxon>
        <taxon>Ciliophora</taxon>
        <taxon>Intramacronucleata</taxon>
        <taxon>Spirotrichea</taxon>
        <taxon>Stichotrichia</taxon>
        <taxon>Sporadotrichida</taxon>
        <taxon>Halteriidae</taxon>
        <taxon>Halteria</taxon>
    </lineage>
</organism>
<proteinExistence type="predicted"/>
<gene>
    <name evidence="2" type="ORF">FGO68_gene5515</name>
</gene>
<dbReference type="AlphaFoldDB" id="A0A8J8NE93"/>
<keyword evidence="1" id="KW-0472">Membrane</keyword>
<accession>A0A8J8NE93</accession>
<keyword evidence="1" id="KW-0812">Transmembrane</keyword>
<dbReference type="Proteomes" id="UP000785679">
    <property type="component" value="Unassembled WGS sequence"/>
</dbReference>
<name>A0A8J8NE93_HALGN</name>
<reference evidence="2" key="1">
    <citation type="submission" date="2019-06" db="EMBL/GenBank/DDBJ databases">
        <authorList>
            <person name="Zheng W."/>
        </authorList>
    </citation>
    <scope>NUCLEOTIDE SEQUENCE</scope>
    <source>
        <strain evidence="2">QDHG01</strain>
    </source>
</reference>